<protein>
    <recommendedName>
        <fullName evidence="2">Glutamine amidotransferase domain-containing protein</fullName>
    </recommendedName>
</protein>
<dbReference type="Gene3D" id="3.40.50.880">
    <property type="match status" value="1"/>
</dbReference>
<dbReference type="PRINTS" id="PR00097">
    <property type="entry name" value="ANTSNTHASEII"/>
</dbReference>
<gene>
    <name evidence="3" type="ORF">GCM10010470_41100</name>
</gene>
<dbReference type="Gene3D" id="3.60.120.10">
    <property type="entry name" value="Anthranilate synthase"/>
    <property type="match status" value="2"/>
</dbReference>
<dbReference type="InterPro" id="IPR005801">
    <property type="entry name" value="ADC_synthase"/>
</dbReference>
<dbReference type="PANTHER" id="PTHR43418:SF8">
    <property type="entry name" value="SYNTHASE COMPONENT II, PUTATIVE-RELATED"/>
    <property type="match status" value="1"/>
</dbReference>
<dbReference type="InterPro" id="IPR029062">
    <property type="entry name" value="Class_I_gatase-like"/>
</dbReference>
<dbReference type="Proteomes" id="UP001500979">
    <property type="component" value="Unassembled WGS sequence"/>
</dbReference>
<comment type="caution">
    <text evidence="3">The sequence shown here is derived from an EMBL/GenBank/DDBJ whole genome shotgun (WGS) entry which is preliminary data.</text>
</comment>
<evidence type="ECO:0000313" key="3">
    <source>
        <dbReference type="EMBL" id="GAA2801837.1"/>
    </source>
</evidence>
<dbReference type="SUPFAM" id="SSF52317">
    <property type="entry name" value="Class I glutamine amidotransferase-like"/>
    <property type="match status" value="1"/>
</dbReference>
<dbReference type="InterPro" id="IPR050472">
    <property type="entry name" value="Anth_synth/Amidotransfase"/>
</dbReference>
<reference evidence="3 4" key="1">
    <citation type="journal article" date="2019" name="Int. J. Syst. Evol. Microbiol.">
        <title>The Global Catalogue of Microorganisms (GCM) 10K type strain sequencing project: providing services to taxonomists for standard genome sequencing and annotation.</title>
        <authorList>
            <consortium name="The Broad Institute Genomics Platform"/>
            <consortium name="The Broad Institute Genome Sequencing Center for Infectious Disease"/>
            <person name="Wu L."/>
            <person name="Ma J."/>
        </authorList>
    </citation>
    <scope>NUCLEOTIDE SEQUENCE [LARGE SCALE GENOMIC DNA]</scope>
    <source>
        <strain evidence="3 4">JCM 9383</strain>
    </source>
</reference>
<evidence type="ECO:0000256" key="1">
    <source>
        <dbReference type="ARBA" id="ARBA00022962"/>
    </source>
</evidence>
<dbReference type="CDD" id="cd01743">
    <property type="entry name" value="GATase1_Anthranilate_Synthase"/>
    <property type="match status" value="1"/>
</dbReference>
<organism evidence="3 4">
    <name type="scientific">Saccharopolyspora taberi</name>
    <dbReference type="NCBI Taxonomy" id="60895"/>
    <lineage>
        <taxon>Bacteria</taxon>
        <taxon>Bacillati</taxon>
        <taxon>Actinomycetota</taxon>
        <taxon>Actinomycetes</taxon>
        <taxon>Pseudonocardiales</taxon>
        <taxon>Pseudonocardiaceae</taxon>
        <taxon>Saccharopolyspora</taxon>
    </lineage>
</organism>
<keyword evidence="4" id="KW-1185">Reference proteome</keyword>
<dbReference type="InterPro" id="IPR017926">
    <property type="entry name" value="GATASE"/>
</dbReference>
<dbReference type="RefSeq" id="WP_344682066.1">
    <property type="nucleotide sequence ID" value="NZ_BAAAUX010000016.1"/>
</dbReference>
<dbReference type="PANTHER" id="PTHR43418">
    <property type="entry name" value="MULTIFUNCTIONAL TRYPTOPHAN BIOSYNTHESIS PROTEIN-RELATED"/>
    <property type="match status" value="1"/>
</dbReference>
<feature type="domain" description="Glutamine amidotransferase" evidence="2">
    <location>
        <begin position="4"/>
        <end position="183"/>
    </location>
</feature>
<proteinExistence type="predicted"/>
<evidence type="ECO:0000259" key="2">
    <source>
        <dbReference type="Pfam" id="PF00117"/>
    </source>
</evidence>
<accession>A0ABN3VG35</accession>
<keyword evidence="1" id="KW-0315">Glutamine amidotransferase</keyword>
<dbReference type="PROSITE" id="PS51273">
    <property type="entry name" value="GATASE_TYPE_1"/>
    <property type="match status" value="1"/>
</dbReference>
<evidence type="ECO:0000313" key="4">
    <source>
        <dbReference type="Proteomes" id="UP001500979"/>
    </source>
</evidence>
<sequence length="538" mass="56987">MRTLLIDSYDSYVYNLAHLIADVSGAEPVVVQLKDLDSPDAIAGFDNVVVSGGSGRSDRSADFAALVRAAGSAVPVLGLGLREIPGSRGRHSRFEGSVSGHGRLSRVSHYGAEMFSGVPDEFTAVCGPSFQLPDPLPEELRVAARDGDGGVVAVVHRDLPQWWAQLHPESILTEHGARLIENFNALTRRVAGGVRSVPAPRAPLTAPIGSAQEAPGRLVHQCHVRIVDRRVDRAAVFEELFADAGHRCWLDFDNSGAGEPRFSVLAGGGPLSELISGRPGEPPVVAFADGRADERVEGSVFDHIGRELSRRAVLAPELPFEFAGGYLGWHAADTGETDWLFADRMVVVDHLSSTTYVMCLSADSPVEPEAARQWCDAAVAAIRRLPGEPVDGRSGSHLANLRLDGAEIACSALERVVRVDADGWVEARTAVAPADGEGLLTVDLLRNELGRVCSVGTVSVPDLMDADDRAEVVPTVRGRLRAGAGAIDAVRAVLSTAGDQRGFVGWFSSTGAAHLKSADLVVERSGHDGTTVLDTAAK</sequence>
<dbReference type="InterPro" id="IPR006221">
    <property type="entry name" value="TrpG/PapA_dom"/>
</dbReference>
<dbReference type="SUPFAM" id="SSF56322">
    <property type="entry name" value="ADC synthase"/>
    <property type="match status" value="1"/>
</dbReference>
<name>A0ABN3VG35_9PSEU</name>
<dbReference type="Pfam" id="PF00117">
    <property type="entry name" value="GATase"/>
    <property type="match status" value="1"/>
</dbReference>
<dbReference type="EMBL" id="BAAAUX010000016">
    <property type="protein sequence ID" value="GAA2801837.1"/>
    <property type="molecule type" value="Genomic_DNA"/>
</dbReference>